<feature type="non-terminal residue" evidence="3">
    <location>
        <position position="230"/>
    </location>
</feature>
<dbReference type="AlphaFoldDB" id="A0AAV5WLJ7"/>
<feature type="region of interest" description="Disordered" evidence="1">
    <location>
        <begin position="19"/>
        <end position="42"/>
    </location>
</feature>
<feature type="chain" id="PRO_5043450684" description="F-box domain-containing protein" evidence="2">
    <location>
        <begin position="24"/>
        <end position="230"/>
    </location>
</feature>
<dbReference type="Proteomes" id="UP001432322">
    <property type="component" value="Unassembled WGS sequence"/>
</dbReference>
<evidence type="ECO:0008006" key="5">
    <source>
        <dbReference type="Google" id="ProtNLM"/>
    </source>
</evidence>
<reference evidence="3" key="1">
    <citation type="submission" date="2023-10" db="EMBL/GenBank/DDBJ databases">
        <title>Genome assembly of Pristionchus species.</title>
        <authorList>
            <person name="Yoshida K."/>
            <person name="Sommer R.J."/>
        </authorList>
    </citation>
    <scope>NUCLEOTIDE SEQUENCE</scope>
    <source>
        <strain evidence="3">RS5133</strain>
    </source>
</reference>
<organism evidence="3 4">
    <name type="scientific">Pristionchus fissidentatus</name>
    <dbReference type="NCBI Taxonomy" id="1538716"/>
    <lineage>
        <taxon>Eukaryota</taxon>
        <taxon>Metazoa</taxon>
        <taxon>Ecdysozoa</taxon>
        <taxon>Nematoda</taxon>
        <taxon>Chromadorea</taxon>
        <taxon>Rhabditida</taxon>
        <taxon>Rhabditina</taxon>
        <taxon>Diplogasteromorpha</taxon>
        <taxon>Diplogasteroidea</taxon>
        <taxon>Neodiplogasteridae</taxon>
        <taxon>Pristionchus</taxon>
    </lineage>
</organism>
<feature type="compositionally biased region" description="Basic and acidic residues" evidence="1">
    <location>
        <begin position="32"/>
        <end position="42"/>
    </location>
</feature>
<sequence length="230" mass="26446">QGFLALFAMLGVIIGTPPDTVGGEDTVTETSEGNREMETSEDRERRIIKIMKKLSDAEEKVKEAVSIRDRFLGELINERSRRREFGEEPSLCGLPAEILSIIISNLPFRDRLFSRVSKRLFEIEKMGGELNTLEDSESRLVLDMRSKNEMLIRDRIYDEDGELDNERNITLTLDSAFSMIHRISCTLALKGLELKYMDVLPTDELEKLYELLPFINVKENFSITQSFTKE</sequence>
<feature type="non-terminal residue" evidence="3">
    <location>
        <position position="1"/>
    </location>
</feature>
<evidence type="ECO:0000313" key="4">
    <source>
        <dbReference type="Proteomes" id="UP001432322"/>
    </source>
</evidence>
<evidence type="ECO:0000256" key="1">
    <source>
        <dbReference type="SAM" id="MobiDB-lite"/>
    </source>
</evidence>
<keyword evidence="2" id="KW-0732">Signal</keyword>
<proteinExistence type="predicted"/>
<protein>
    <recommendedName>
        <fullName evidence="5">F-box domain-containing protein</fullName>
    </recommendedName>
</protein>
<dbReference type="EMBL" id="BTSY01000006">
    <property type="protein sequence ID" value="GMT32846.1"/>
    <property type="molecule type" value="Genomic_DNA"/>
</dbReference>
<evidence type="ECO:0000256" key="2">
    <source>
        <dbReference type="SAM" id="SignalP"/>
    </source>
</evidence>
<feature type="signal peptide" evidence="2">
    <location>
        <begin position="1"/>
        <end position="23"/>
    </location>
</feature>
<gene>
    <name evidence="3" type="ORF">PFISCL1PPCAC_24143</name>
</gene>
<evidence type="ECO:0000313" key="3">
    <source>
        <dbReference type="EMBL" id="GMT32846.1"/>
    </source>
</evidence>
<name>A0AAV5WLJ7_9BILA</name>
<comment type="caution">
    <text evidence="3">The sequence shown here is derived from an EMBL/GenBank/DDBJ whole genome shotgun (WGS) entry which is preliminary data.</text>
</comment>
<keyword evidence="4" id="KW-1185">Reference proteome</keyword>
<accession>A0AAV5WLJ7</accession>